<dbReference type="CDD" id="cd01347">
    <property type="entry name" value="ligand_gated_channel"/>
    <property type="match status" value="1"/>
</dbReference>
<feature type="compositionally biased region" description="Low complexity" evidence="12">
    <location>
        <begin position="513"/>
        <end position="525"/>
    </location>
</feature>
<evidence type="ECO:0000256" key="12">
    <source>
        <dbReference type="SAM" id="MobiDB-lite"/>
    </source>
</evidence>
<comment type="subcellular location">
    <subcellularLocation>
        <location evidence="1 10">Cell outer membrane</location>
        <topology evidence="1 10">Multi-pass membrane protein</topology>
    </subcellularLocation>
</comment>
<keyword evidence="13" id="KW-0732">Signal</keyword>
<keyword evidence="8" id="KW-0675">Receptor</keyword>
<dbReference type="Proteomes" id="UP000323671">
    <property type="component" value="Chromosome"/>
</dbReference>
<evidence type="ECO:0000256" key="1">
    <source>
        <dbReference type="ARBA" id="ARBA00004571"/>
    </source>
</evidence>
<dbReference type="KEGG" id="otr:OTERR_17310"/>
<sequence>MLALSRPPLPLPRLLSLALSTLSTFPLGAAAAEVAEAADNVPAEKRAAPGKDNRTLNEVVVSANRLDDTEQRRYSTAAKMVFGREELDRYGDTSLGDVLKRLPSVTISGTPGRGGDIRMRGLGNGYTQILLNGEPAPRGFSLDSIPPDQVERIEVMRAPVAEHSTRAIAGTINIVLREDFARKQNDFRPSASLENGRLQSFVSLQRSDSDGSFGYNLNANVMHRNQASQVDTTTSARDLGTGLATLQRDEQSRSNTVSDGLHLSSRLNWKLDGGDSLTLNPFLAVNRGVTTGDSQLTETVGVAPYSTAQWRTENENTLLRVMGNWKHRLEGGSRLDIRFSAGLASSDSTTDRREYDGGGALAHTSRSNTRIRDTTFSTAGKLSNPVARGHSLAMGWELERGQRKETATTLQDGALQLAQFGSDLEASTTRLAAFGQDEWEISPLWSVYGGLRWETIRTRSDWASGSASNDSSVASPLFHSVWRFTEESKDQIRLGLTRSYKSPTLGQLVPRPTLSSTYSTSVSNTVDKPDSAGNPNLKPELAWGLDLAYEHYLAEGGILSASLFQRNIDNLIRNVTSLQSVSWSPSQRWVTTPQNIGSAVTRGIELDAKFRLAELMAGAPPLDIRANVSRFWSKVDGIDGPNNRLDQQPGYTANLGADYPLRSLPLTVGGNLNWTPAFTVQQSNTQSYTQQLKRVYDVYALWQVDRDTRVRFSAANLLHADYATGSAYLTGTGEQSVQSSARTYRVFSARLEIKL</sequence>
<evidence type="ECO:0000259" key="14">
    <source>
        <dbReference type="Pfam" id="PF00593"/>
    </source>
</evidence>
<evidence type="ECO:0000313" key="17">
    <source>
        <dbReference type="Proteomes" id="UP000323671"/>
    </source>
</evidence>
<dbReference type="Pfam" id="PF07715">
    <property type="entry name" value="Plug"/>
    <property type="match status" value="1"/>
</dbReference>
<dbReference type="SUPFAM" id="SSF56935">
    <property type="entry name" value="Porins"/>
    <property type="match status" value="1"/>
</dbReference>
<accession>A0A5C1EAL4</accession>
<dbReference type="InterPro" id="IPR039426">
    <property type="entry name" value="TonB-dep_rcpt-like"/>
</dbReference>
<keyword evidence="9 10" id="KW-0998">Cell outer membrane</keyword>
<name>A0A5C1EAL4_9RHOO</name>
<evidence type="ECO:0000256" key="5">
    <source>
        <dbReference type="ARBA" id="ARBA00022692"/>
    </source>
</evidence>
<evidence type="ECO:0000256" key="11">
    <source>
        <dbReference type="RuleBase" id="RU003357"/>
    </source>
</evidence>
<evidence type="ECO:0008006" key="18">
    <source>
        <dbReference type="Google" id="ProtNLM"/>
    </source>
</evidence>
<keyword evidence="6 11" id="KW-0798">TonB box</keyword>
<evidence type="ECO:0000256" key="10">
    <source>
        <dbReference type="PROSITE-ProRule" id="PRU01360"/>
    </source>
</evidence>
<evidence type="ECO:0000256" key="2">
    <source>
        <dbReference type="ARBA" id="ARBA00009810"/>
    </source>
</evidence>
<dbReference type="AlphaFoldDB" id="A0A5C1EAL4"/>
<dbReference type="PANTHER" id="PTHR40980">
    <property type="entry name" value="PLUG DOMAIN-CONTAINING PROTEIN"/>
    <property type="match status" value="1"/>
</dbReference>
<dbReference type="InterPro" id="IPR037066">
    <property type="entry name" value="Plug_dom_sf"/>
</dbReference>
<feature type="domain" description="TonB-dependent receptor-like beta-barrel" evidence="14">
    <location>
        <begin position="294"/>
        <end position="717"/>
    </location>
</feature>
<feature type="region of interest" description="Disordered" evidence="12">
    <location>
        <begin position="347"/>
        <end position="369"/>
    </location>
</feature>
<feature type="region of interest" description="Disordered" evidence="12">
    <location>
        <begin position="511"/>
        <end position="533"/>
    </location>
</feature>
<feature type="signal peptide" evidence="13">
    <location>
        <begin position="1"/>
        <end position="31"/>
    </location>
</feature>
<organism evidence="16 17">
    <name type="scientific">Oryzomicrobium terrae</name>
    <dbReference type="NCBI Taxonomy" id="1735038"/>
    <lineage>
        <taxon>Bacteria</taxon>
        <taxon>Pseudomonadati</taxon>
        <taxon>Pseudomonadota</taxon>
        <taxon>Betaproteobacteria</taxon>
        <taxon>Rhodocyclales</taxon>
        <taxon>Rhodocyclaceae</taxon>
        <taxon>Oryzomicrobium</taxon>
    </lineage>
</organism>
<evidence type="ECO:0000259" key="15">
    <source>
        <dbReference type="Pfam" id="PF07715"/>
    </source>
</evidence>
<evidence type="ECO:0000256" key="9">
    <source>
        <dbReference type="ARBA" id="ARBA00023237"/>
    </source>
</evidence>
<dbReference type="EMBL" id="CP022579">
    <property type="protein sequence ID" value="QEL65207.1"/>
    <property type="molecule type" value="Genomic_DNA"/>
</dbReference>
<dbReference type="PROSITE" id="PS52016">
    <property type="entry name" value="TONB_DEPENDENT_REC_3"/>
    <property type="match status" value="1"/>
</dbReference>
<proteinExistence type="inferred from homology"/>
<keyword evidence="4 10" id="KW-1134">Transmembrane beta strand</keyword>
<evidence type="ECO:0000256" key="6">
    <source>
        <dbReference type="ARBA" id="ARBA00023077"/>
    </source>
</evidence>
<evidence type="ECO:0000256" key="7">
    <source>
        <dbReference type="ARBA" id="ARBA00023136"/>
    </source>
</evidence>
<dbReference type="GO" id="GO:0009279">
    <property type="term" value="C:cell outer membrane"/>
    <property type="evidence" value="ECO:0007669"/>
    <property type="project" value="UniProtKB-SubCell"/>
</dbReference>
<dbReference type="Gene3D" id="2.40.170.20">
    <property type="entry name" value="TonB-dependent receptor, beta-barrel domain"/>
    <property type="match status" value="1"/>
</dbReference>
<dbReference type="InterPro" id="IPR036942">
    <property type="entry name" value="Beta-barrel_TonB_sf"/>
</dbReference>
<dbReference type="Gene3D" id="2.170.130.10">
    <property type="entry name" value="TonB-dependent receptor, plug domain"/>
    <property type="match status" value="1"/>
</dbReference>
<keyword evidence="17" id="KW-1185">Reference proteome</keyword>
<dbReference type="InterPro" id="IPR012910">
    <property type="entry name" value="Plug_dom"/>
</dbReference>
<feature type="domain" description="TonB-dependent receptor plug" evidence="15">
    <location>
        <begin position="75"/>
        <end position="170"/>
    </location>
</feature>
<evidence type="ECO:0000313" key="16">
    <source>
        <dbReference type="EMBL" id="QEL65207.1"/>
    </source>
</evidence>
<evidence type="ECO:0000256" key="13">
    <source>
        <dbReference type="SAM" id="SignalP"/>
    </source>
</evidence>
<dbReference type="InterPro" id="IPR000531">
    <property type="entry name" value="Beta-barrel_TonB"/>
</dbReference>
<protein>
    <recommendedName>
        <fullName evidence="18">Iron complex outermembrane recepter protein</fullName>
    </recommendedName>
</protein>
<dbReference type="RefSeq" id="WP_187775203.1">
    <property type="nucleotide sequence ID" value="NZ_CP022579.1"/>
</dbReference>
<dbReference type="Pfam" id="PF00593">
    <property type="entry name" value="TonB_dep_Rec_b-barrel"/>
    <property type="match status" value="1"/>
</dbReference>
<evidence type="ECO:0000256" key="8">
    <source>
        <dbReference type="ARBA" id="ARBA00023170"/>
    </source>
</evidence>
<evidence type="ECO:0000256" key="4">
    <source>
        <dbReference type="ARBA" id="ARBA00022452"/>
    </source>
</evidence>
<feature type="chain" id="PRO_5023130220" description="Iron complex outermembrane recepter protein" evidence="13">
    <location>
        <begin position="32"/>
        <end position="755"/>
    </location>
</feature>
<keyword evidence="5 10" id="KW-0812">Transmembrane</keyword>
<comment type="similarity">
    <text evidence="2 10 11">Belongs to the TonB-dependent receptor family.</text>
</comment>
<reference evidence="16 17" key="1">
    <citation type="submission" date="2017-07" db="EMBL/GenBank/DDBJ databases">
        <title>Complete genome sequence of Oryzomicrobium terrae TPP412.</title>
        <authorList>
            <person name="Chiu L.-W."/>
            <person name="Lo K.-J."/>
            <person name="Tsai Y.-M."/>
            <person name="Lin S.-S."/>
            <person name="Kuo C.-H."/>
            <person name="Liu C.-T."/>
        </authorList>
    </citation>
    <scope>NUCLEOTIDE SEQUENCE [LARGE SCALE GENOMIC DNA]</scope>
    <source>
        <strain evidence="16 17">TPP412</strain>
    </source>
</reference>
<keyword evidence="3 10" id="KW-0813">Transport</keyword>
<gene>
    <name evidence="16" type="ORF">OTERR_17310</name>
</gene>
<keyword evidence="7 10" id="KW-0472">Membrane</keyword>
<evidence type="ECO:0000256" key="3">
    <source>
        <dbReference type="ARBA" id="ARBA00022448"/>
    </source>
</evidence>
<dbReference type="PANTHER" id="PTHR40980:SF4">
    <property type="entry name" value="TONB-DEPENDENT RECEPTOR-LIKE BETA-BARREL DOMAIN-CONTAINING PROTEIN"/>
    <property type="match status" value="1"/>
</dbReference>